<protein>
    <recommendedName>
        <fullName evidence="1">Phage tail collar domain-containing protein</fullName>
    </recommendedName>
</protein>
<organism evidence="2">
    <name type="scientific">viral metagenome</name>
    <dbReference type="NCBI Taxonomy" id="1070528"/>
    <lineage>
        <taxon>unclassified sequences</taxon>
        <taxon>metagenomes</taxon>
        <taxon>organismal metagenomes</taxon>
    </lineage>
</organism>
<proteinExistence type="predicted"/>
<dbReference type="InterPro" id="IPR011083">
    <property type="entry name" value="Phage_tail_collar_dom"/>
</dbReference>
<accession>A0A6C0HB17</accession>
<name>A0A6C0HB17_9ZZZZ</name>
<dbReference type="SUPFAM" id="SSF88874">
    <property type="entry name" value="Receptor-binding domain of short tail fibre protein gp12"/>
    <property type="match status" value="1"/>
</dbReference>
<reference evidence="2" key="1">
    <citation type="journal article" date="2020" name="Nature">
        <title>Giant virus diversity and host interactions through global metagenomics.</title>
        <authorList>
            <person name="Schulz F."/>
            <person name="Roux S."/>
            <person name="Paez-Espino D."/>
            <person name="Jungbluth S."/>
            <person name="Walsh D.A."/>
            <person name="Denef V.J."/>
            <person name="McMahon K.D."/>
            <person name="Konstantinidis K.T."/>
            <person name="Eloe-Fadrosh E.A."/>
            <person name="Kyrpides N.C."/>
            <person name="Woyke T."/>
        </authorList>
    </citation>
    <scope>NUCLEOTIDE SEQUENCE</scope>
    <source>
        <strain evidence="2">GVMAG-M-3300023179-90</strain>
    </source>
</reference>
<evidence type="ECO:0000259" key="1">
    <source>
        <dbReference type="Pfam" id="PF07484"/>
    </source>
</evidence>
<dbReference type="InterPro" id="IPR037053">
    <property type="entry name" value="Phage_tail_collar_dom_sf"/>
</dbReference>
<dbReference type="AlphaFoldDB" id="A0A6C0HB17"/>
<evidence type="ECO:0000313" key="2">
    <source>
        <dbReference type="EMBL" id="QHT77788.1"/>
    </source>
</evidence>
<dbReference type="Gene3D" id="3.90.1340.10">
    <property type="entry name" value="Phage tail collar domain"/>
    <property type="match status" value="1"/>
</dbReference>
<dbReference type="Pfam" id="PF07484">
    <property type="entry name" value="Collar"/>
    <property type="match status" value="1"/>
</dbReference>
<sequence>MFAHRRKNATLNQILYYNNKINYHLSPHQGVVPEFQEEFLWTSKGTNNIYNVNTGNVAINMATEPLTNLDVSGIVNTSKKYTINYISIAPPVGSIMAFTVGTSPDGWLLCDGTSYGKTVYSALYAVIGSTFGVSDTSFNVPNYQGAFLRGTGTNGVYSGPSLNASQTHATQTHTHTASSVVTDSGHTHSQYTINDDYNNSGGNAYPGTIPSFAGYDSAGSKTWNNINSSTTGISVATTISNSTTSVDANETRPYNYGVWWIIKY</sequence>
<feature type="domain" description="Phage tail collar" evidence="1">
    <location>
        <begin position="93"/>
        <end position="147"/>
    </location>
</feature>
<dbReference type="EMBL" id="MN739921">
    <property type="protein sequence ID" value="QHT77788.1"/>
    <property type="molecule type" value="Genomic_DNA"/>
</dbReference>